<dbReference type="PANTHER" id="PTHR46310:SF7">
    <property type="entry name" value="AMIDASE 1"/>
    <property type="match status" value="1"/>
</dbReference>
<keyword evidence="3" id="KW-1185">Reference proteome</keyword>
<dbReference type="AlphaFoldDB" id="A0A833VD32"/>
<organism evidence="2 3">
    <name type="scientific">Carex littledalei</name>
    <dbReference type="NCBI Taxonomy" id="544730"/>
    <lineage>
        <taxon>Eukaryota</taxon>
        <taxon>Viridiplantae</taxon>
        <taxon>Streptophyta</taxon>
        <taxon>Embryophyta</taxon>
        <taxon>Tracheophyta</taxon>
        <taxon>Spermatophyta</taxon>
        <taxon>Magnoliopsida</taxon>
        <taxon>Liliopsida</taxon>
        <taxon>Poales</taxon>
        <taxon>Cyperaceae</taxon>
        <taxon>Cyperoideae</taxon>
        <taxon>Cariceae</taxon>
        <taxon>Carex</taxon>
        <taxon>Carex subgen. Euthyceras</taxon>
    </lineage>
</organism>
<proteinExistence type="predicted"/>
<dbReference type="EMBL" id="SWLB01000027">
    <property type="protein sequence ID" value="KAF3321015.1"/>
    <property type="molecule type" value="Genomic_DNA"/>
</dbReference>
<dbReference type="FunFam" id="3.90.1300.10:FF:000004">
    <property type="entry name" value="Outer envelope protein 64, mitochondrial"/>
    <property type="match status" value="1"/>
</dbReference>
<reference evidence="2" key="1">
    <citation type="submission" date="2020-01" db="EMBL/GenBank/DDBJ databases">
        <title>Genome sequence of Kobresia littledalei, the first chromosome-level genome in the family Cyperaceae.</title>
        <authorList>
            <person name="Qu G."/>
        </authorList>
    </citation>
    <scope>NUCLEOTIDE SEQUENCE</scope>
    <source>
        <strain evidence="2">C.B.Clarke</strain>
        <tissue evidence="2">Leaf</tissue>
    </source>
</reference>
<gene>
    <name evidence="2" type="ORF">FCM35_KLT14268</name>
</gene>
<dbReference type="OrthoDB" id="245563at2759"/>
<accession>A0A833VD32</accession>
<dbReference type="InterPro" id="IPR023631">
    <property type="entry name" value="Amidase_dom"/>
</dbReference>
<name>A0A833VD32_9POAL</name>
<dbReference type="PANTHER" id="PTHR46310">
    <property type="entry name" value="AMIDASE 1"/>
    <property type="match status" value="1"/>
</dbReference>
<dbReference type="NCBIfam" id="NF006169">
    <property type="entry name" value="PRK08310.1"/>
    <property type="match status" value="1"/>
</dbReference>
<sequence>MEEKRGDYGAFTEKFELKGSTSSHLPLQGLTFAVKDIFDMEGFISGFGNLDWARTHPPAKSTSPVVLATLNAGATCLGRTVMDEMAYSINGENKHYGTPTNPCVPDRVPGGSSSGSAVAVTGKLVHFSLGTDTGGSVRVPAAYCGTFGFRPSHGIISSEGVIPMAQSFDTVGWFARDLQTLMQAGQVLLQLVPETRNQPTHISIPRDCFETLGLLSDKTYQIMNASTEKIYGSQLINNENLDGYICKNVPSIHKLIGIYQGKEATLPALAVISHAMRSIQRSEFKANHEEWINATKPDFGPGLKERIYEALTANYDDLDLCNVIRAELKYALTNLLGDYGILAIPTVPGPPPKLSMDASELENFRARAFSLLSIAGMSGFCQINIPLGMHNNLPVSISLLAKHGSDMFLLHVAQELYATLKEQASIAWGSS</sequence>
<protein>
    <submittedName>
        <fullName evidence="2">Amidase 1-like protein</fullName>
    </submittedName>
</protein>
<dbReference type="Gene3D" id="3.90.1300.10">
    <property type="entry name" value="Amidase signature (AS) domain"/>
    <property type="match status" value="1"/>
</dbReference>
<dbReference type="Pfam" id="PF01425">
    <property type="entry name" value="Amidase"/>
    <property type="match status" value="1"/>
</dbReference>
<feature type="domain" description="Amidase" evidence="1">
    <location>
        <begin position="21"/>
        <end position="409"/>
    </location>
</feature>
<evidence type="ECO:0000313" key="2">
    <source>
        <dbReference type="EMBL" id="KAF3321015.1"/>
    </source>
</evidence>
<dbReference type="SUPFAM" id="SSF75304">
    <property type="entry name" value="Amidase signature (AS) enzymes"/>
    <property type="match status" value="1"/>
</dbReference>
<evidence type="ECO:0000313" key="3">
    <source>
        <dbReference type="Proteomes" id="UP000623129"/>
    </source>
</evidence>
<evidence type="ECO:0000259" key="1">
    <source>
        <dbReference type="Pfam" id="PF01425"/>
    </source>
</evidence>
<dbReference type="InterPro" id="IPR036928">
    <property type="entry name" value="AS_sf"/>
</dbReference>
<comment type="caution">
    <text evidence="2">The sequence shown here is derived from an EMBL/GenBank/DDBJ whole genome shotgun (WGS) entry which is preliminary data.</text>
</comment>
<dbReference type="Proteomes" id="UP000623129">
    <property type="component" value="Unassembled WGS sequence"/>
</dbReference>